<feature type="region of interest" description="Disordered" evidence="1">
    <location>
        <begin position="166"/>
        <end position="237"/>
    </location>
</feature>
<dbReference type="Gene3D" id="3.30.70.330">
    <property type="match status" value="1"/>
</dbReference>
<comment type="caution">
    <text evidence="2">The sequence shown here is derived from an EMBL/GenBank/DDBJ whole genome shotgun (WGS) entry which is preliminary data.</text>
</comment>
<feature type="region of interest" description="Disordered" evidence="1">
    <location>
        <begin position="406"/>
        <end position="472"/>
    </location>
</feature>
<feature type="compositionally biased region" description="Basic and acidic residues" evidence="1">
    <location>
        <begin position="178"/>
        <end position="191"/>
    </location>
</feature>
<evidence type="ECO:0000313" key="2">
    <source>
        <dbReference type="EMBL" id="KXH49636.1"/>
    </source>
</evidence>
<proteinExistence type="predicted"/>
<sequence>MAEEEFEIDVYGDAPQDHQDGNAENYDGANGHADNHQEQHDQHEHNEDQQKHEQQEEYHDQQEAPAPQQGVKRKGDDRPIDPGATTALMVSDLNWWNTDDDIRGYARAGHCEDELKDITFSEHKVNGKSKGQAYIEFITQQAATAAKHAFESTDSAQGVPKKYQVTYSNPHVNPFRTLPKDAPNRAGKDQGSRPGGNYNNNQGSSMGGGDFRGNGGYRGRGGFNGQRGGMNQGGFNRNFSGGMGGGFNNNNMGGGGFNNGMGGGNFGGGGFQRGGGFGGGMRGGPGMRGGRGGMHNPMGGMNMGPMGGMPNMGMPNMGMMGGGMPGMNPPSLDSLQQSQNPPISQLASGSTQKRKYSCRRKGKAADSGRGVTSPSTKRRKVQPKHVSELPKPVITSEVGRWTKKRGLEFTTSAPQPPAAARFGARMPPHYSADSLPGFQGMPQQFNPAFFGGNQGGGNDWGNPHGAKRPRPE</sequence>
<feature type="compositionally biased region" description="Basic residues" evidence="1">
    <location>
        <begin position="352"/>
        <end position="362"/>
    </location>
</feature>
<keyword evidence="3" id="KW-1185">Reference proteome</keyword>
<dbReference type="GO" id="GO:0005634">
    <property type="term" value="C:nucleus"/>
    <property type="evidence" value="ECO:0007669"/>
    <property type="project" value="UniProtKB-SubCell"/>
</dbReference>
<dbReference type="STRING" id="1209931.A0A135TN67"/>
<dbReference type="GO" id="GO:0003676">
    <property type="term" value="F:nucleic acid binding"/>
    <property type="evidence" value="ECO:0007669"/>
    <property type="project" value="InterPro"/>
</dbReference>
<dbReference type="OrthoDB" id="10065185at2759"/>
<feature type="compositionally biased region" description="Polar residues" evidence="1">
    <location>
        <begin position="331"/>
        <end position="351"/>
    </location>
</feature>
<feature type="compositionally biased region" description="Gly residues" evidence="1">
    <location>
        <begin position="205"/>
        <end position="232"/>
    </location>
</feature>
<dbReference type="SUPFAM" id="SSF54928">
    <property type="entry name" value="RNA-binding domain, RBD"/>
    <property type="match status" value="1"/>
</dbReference>
<dbReference type="AlphaFoldDB" id="A0A135TN67"/>
<feature type="region of interest" description="Disordered" evidence="1">
    <location>
        <begin position="321"/>
        <end position="387"/>
    </location>
</feature>
<feature type="region of interest" description="Disordered" evidence="1">
    <location>
        <begin position="1"/>
        <end position="83"/>
    </location>
</feature>
<organism evidence="2 3">
    <name type="scientific">Colletotrichum salicis</name>
    <dbReference type="NCBI Taxonomy" id="1209931"/>
    <lineage>
        <taxon>Eukaryota</taxon>
        <taxon>Fungi</taxon>
        <taxon>Dikarya</taxon>
        <taxon>Ascomycota</taxon>
        <taxon>Pezizomycotina</taxon>
        <taxon>Sordariomycetes</taxon>
        <taxon>Hypocreomycetidae</taxon>
        <taxon>Glomerellales</taxon>
        <taxon>Glomerellaceae</taxon>
        <taxon>Colletotrichum</taxon>
        <taxon>Colletotrichum acutatum species complex</taxon>
    </lineage>
</organism>
<evidence type="ECO:0000313" key="3">
    <source>
        <dbReference type="Proteomes" id="UP000070121"/>
    </source>
</evidence>
<dbReference type="Proteomes" id="UP000070121">
    <property type="component" value="Unassembled WGS sequence"/>
</dbReference>
<dbReference type="InterPro" id="IPR034772">
    <property type="entry name" value="CPSF6/7"/>
</dbReference>
<feature type="compositionally biased region" description="Basic and acidic residues" evidence="1">
    <location>
        <begin position="33"/>
        <end position="62"/>
    </location>
</feature>
<protein>
    <submittedName>
        <fullName evidence="2">RRM domain-containing protein</fullName>
    </submittedName>
</protein>
<dbReference type="PANTHER" id="PTHR23204">
    <property type="entry name" value="CLEAVAGE AND POLYADENYLATION SPECIFIC FACTOR"/>
    <property type="match status" value="1"/>
</dbReference>
<dbReference type="InterPro" id="IPR035979">
    <property type="entry name" value="RBD_domain_sf"/>
</dbReference>
<dbReference type="InterPro" id="IPR012677">
    <property type="entry name" value="Nucleotide-bd_a/b_plait_sf"/>
</dbReference>
<feature type="compositionally biased region" description="Acidic residues" evidence="1">
    <location>
        <begin position="1"/>
        <end position="10"/>
    </location>
</feature>
<accession>A0A135TN67</accession>
<evidence type="ECO:0000256" key="1">
    <source>
        <dbReference type="SAM" id="MobiDB-lite"/>
    </source>
</evidence>
<dbReference type="EMBL" id="JFFI01001925">
    <property type="protein sequence ID" value="KXH49636.1"/>
    <property type="molecule type" value="Genomic_DNA"/>
</dbReference>
<name>A0A135TN67_9PEZI</name>
<dbReference type="GO" id="GO:0006397">
    <property type="term" value="P:mRNA processing"/>
    <property type="evidence" value="ECO:0007669"/>
    <property type="project" value="UniProtKB-KW"/>
</dbReference>
<reference evidence="2 3" key="1">
    <citation type="submission" date="2014-02" db="EMBL/GenBank/DDBJ databases">
        <title>The genome sequence of Colletotrichum salicis CBS 607.94.</title>
        <authorList>
            <person name="Baroncelli R."/>
            <person name="Thon M.R."/>
        </authorList>
    </citation>
    <scope>NUCLEOTIDE SEQUENCE [LARGE SCALE GENOMIC DNA]</scope>
    <source>
        <strain evidence="2 3">CBS 607.94</strain>
    </source>
</reference>
<gene>
    <name evidence="2" type="ORF">CSAL01_10568</name>
</gene>